<evidence type="ECO:0000313" key="1">
    <source>
        <dbReference type="EMBL" id="KRY83240.1"/>
    </source>
</evidence>
<organism evidence="1 2">
    <name type="scientific">Trichinella pseudospiralis</name>
    <name type="common">Parasitic roundworm</name>
    <dbReference type="NCBI Taxonomy" id="6337"/>
    <lineage>
        <taxon>Eukaryota</taxon>
        <taxon>Metazoa</taxon>
        <taxon>Ecdysozoa</taxon>
        <taxon>Nematoda</taxon>
        <taxon>Enoplea</taxon>
        <taxon>Dorylaimia</taxon>
        <taxon>Trichinellida</taxon>
        <taxon>Trichinellidae</taxon>
        <taxon>Trichinella</taxon>
    </lineage>
</organism>
<comment type="caution">
    <text evidence="1">The sequence shown here is derived from an EMBL/GenBank/DDBJ whole genome shotgun (WGS) entry which is preliminary data.</text>
</comment>
<dbReference type="OrthoDB" id="10537303at2759"/>
<protein>
    <submittedName>
        <fullName evidence="1">Uncharacterized protein</fullName>
    </submittedName>
</protein>
<accession>A0A0V1FB90</accession>
<sequence>MDAQPKEWQAETHAINGVGIDLAGPFYMKEGRIIAKTYVSEVIAKSFLKALYCCILVEEDRLLGKRTIFEL</sequence>
<proteinExistence type="predicted"/>
<dbReference type="EMBL" id="JYDT01000146">
    <property type="protein sequence ID" value="KRY83240.1"/>
    <property type="molecule type" value="Genomic_DNA"/>
</dbReference>
<reference evidence="1 2" key="1">
    <citation type="submission" date="2015-01" db="EMBL/GenBank/DDBJ databases">
        <title>Evolution of Trichinella species and genotypes.</title>
        <authorList>
            <person name="Korhonen P.K."/>
            <person name="Edoardo P."/>
            <person name="Giuseppe L.R."/>
            <person name="Gasser R.B."/>
        </authorList>
    </citation>
    <scope>NUCLEOTIDE SEQUENCE [LARGE SCALE GENOMIC DNA]</scope>
    <source>
        <strain evidence="1">ISS470</strain>
    </source>
</reference>
<gene>
    <name evidence="1" type="ORF">T4D_9492</name>
</gene>
<keyword evidence="2" id="KW-1185">Reference proteome</keyword>
<evidence type="ECO:0000313" key="2">
    <source>
        <dbReference type="Proteomes" id="UP000054995"/>
    </source>
</evidence>
<dbReference type="Proteomes" id="UP000054995">
    <property type="component" value="Unassembled WGS sequence"/>
</dbReference>
<name>A0A0V1FB90_TRIPS</name>